<feature type="non-terminal residue" evidence="3">
    <location>
        <position position="242"/>
    </location>
</feature>
<keyword evidence="1" id="KW-0472">Membrane</keyword>
<accession>A0A1W9YRP2</accession>
<organism evidence="3 4">
    <name type="scientific">Mycolicibacterium bacteremicum</name>
    <name type="common">Mycobacterium bacteremicum</name>
    <dbReference type="NCBI Taxonomy" id="564198"/>
    <lineage>
        <taxon>Bacteria</taxon>
        <taxon>Bacillati</taxon>
        <taxon>Actinomycetota</taxon>
        <taxon>Actinomycetes</taxon>
        <taxon>Mycobacteriales</taxon>
        <taxon>Mycobacteriaceae</taxon>
        <taxon>Mycolicibacterium</taxon>
    </lineage>
</organism>
<dbReference type="InterPro" id="IPR055583">
    <property type="entry name" value="DUF7159"/>
</dbReference>
<comment type="caution">
    <text evidence="3">The sequence shown here is derived from an EMBL/GenBank/DDBJ whole genome shotgun (WGS) entry which is preliminary data.</text>
</comment>
<protein>
    <recommendedName>
        <fullName evidence="2">DUF7159 domain-containing protein</fullName>
    </recommendedName>
</protein>
<dbReference type="AlphaFoldDB" id="A0A1W9YRP2"/>
<evidence type="ECO:0000259" key="2">
    <source>
        <dbReference type="Pfam" id="PF23717"/>
    </source>
</evidence>
<evidence type="ECO:0000256" key="1">
    <source>
        <dbReference type="SAM" id="Phobius"/>
    </source>
</evidence>
<keyword evidence="1" id="KW-1133">Transmembrane helix</keyword>
<dbReference type="STRING" id="564198.BST17_23220"/>
<feature type="domain" description="DUF7159" evidence="2">
    <location>
        <begin position="1"/>
        <end position="95"/>
    </location>
</feature>
<feature type="transmembrane region" description="Helical" evidence="1">
    <location>
        <begin position="181"/>
        <end position="203"/>
    </location>
</feature>
<evidence type="ECO:0000313" key="3">
    <source>
        <dbReference type="EMBL" id="ORA02450.1"/>
    </source>
</evidence>
<dbReference type="EMBL" id="MVHJ01000028">
    <property type="protein sequence ID" value="ORA02450.1"/>
    <property type="molecule type" value="Genomic_DNA"/>
</dbReference>
<dbReference type="Pfam" id="PF23717">
    <property type="entry name" value="DUF7159"/>
    <property type="match status" value="1"/>
</dbReference>
<sequence length="242" mass="24488">MTAAGIGWVLVDATVPAGRPLDDDQFTVTDLDDLVPRCLAAVRGAAGIAAAGGHRIGAIGVCWSPEVENRSADLLSALRATGCADVRPVRQVTPAGTAPPAESATAETSAMDAHALLAELFEGDIDFDAADCIDDGRVLDCGPAARQLPAYAAAHLVLTNAVPRQPAAAVRTRREWSLPPLGGRLMTLAGAAAVTAVIALFAVGSQFGGSELPASASLANRATLSTPQTSPVVAAQPPAAQL</sequence>
<gene>
    <name evidence="3" type="ORF">BST17_23220</name>
</gene>
<evidence type="ECO:0000313" key="4">
    <source>
        <dbReference type="Proteomes" id="UP000192366"/>
    </source>
</evidence>
<reference evidence="3 4" key="1">
    <citation type="submission" date="2017-02" db="EMBL/GenBank/DDBJ databases">
        <title>The new phylogeny of genus Mycobacterium.</title>
        <authorList>
            <person name="Tortoli E."/>
            <person name="Trovato A."/>
            <person name="Cirillo D.M."/>
        </authorList>
    </citation>
    <scope>NUCLEOTIDE SEQUENCE [LARGE SCALE GENOMIC DNA]</scope>
    <source>
        <strain evidence="3 4">DSM 45578</strain>
    </source>
</reference>
<dbReference type="Proteomes" id="UP000192366">
    <property type="component" value="Unassembled WGS sequence"/>
</dbReference>
<proteinExistence type="predicted"/>
<keyword evidence="4" id="KW-1185">Reference proteome</keyword>
<keyword evidence="1" id="KW-0812">Transmembrane</keyword>
<name>A0A1W9YRP2_MYCBA</name>